<evidence type="ECO:0000313" key="1">
    <source>
        <dbReference type="EMBL" id="KKN70698.1"/>
    </source>
</evidence>
<accession>A0A0F9VY98</accession>
<sequence>MAAELCGKRVESGDIMNKSDIDLIAAIAKKFGWKKRIPDTRFPDMCVWFFEGKAYESHKLPSVDACLALLVGDKPESMDWIEIQFMGEWRVNISCGTKASGYHIDKSLPRAILLALLEVE</sequence>
<gene>
    <name evidence="1" type="ORF">LCGC14_0428530</name>
</gene>
<name>A0A0F9VY98_9ZZZZ</name>
<reference evidence="1" key="1">
    <citation type="journal article" date="2015" name="Nature">
        <title>Complex archaea that bridge the gap between prokaryotes and eukaryotes.</title>
        <authorList>
            <person name="Spang A."/>
            <person name="Saw J.H."/>
            <person name="Jorgensen S.L."/>
            <person name="Zaremba-Niedzwiedzka K."/>
            <person name="Martijn J."/>
            <person name="Lind A.E."/>
            <person name="van Eijk R."/>
            <person name="Schleper C."/>
            <person name="Guy L."/>
            <person name="Ettema T.J."/>
        </authorList>
    </citation>
    <scope>NUCLEOTIDE SEQUENCE</scope>
</reference>
<dbReference type="AlphaFoldDB" id="A0A0F9VY98"/>
<protein>
    <submittedName>
        <fullName evidence="1">Uncharacterized protein</fullName>
    </submittedName>
</protein>
<comment type="caution">
    <text evidence="1">The sequence shown here is derived from an EMBL/GenBank/DDBJ whole genome shotgun (WGS) entry which is preliminary data.</text>
</comment>
<organism evidence="1">
    <name type="scientific">marine sediment metagenome</name>
    <dbReference type="NCBI Taxonomy" id="412755"/>
    <lineage>
        <taxon>unclassified sequences</taxon>
        <taxon>metagenomes</taxon>
        <taxon>ecological metagenomes</taxon>
    </lineage>
</organism>
<dbReference type="EMBL" id="LAZR01000399">
    <property type="protein sequence ID" value="KKN70698.1"/>
    <property type="molecule type" value="Genomic_DNA"/>
</dbReference>
<proteinExistence type="predicted"/>